<proteinExistence type="inferred from homology"/>
<dbReference type="Gene3D" id="3.40.190.290">
    <property type="match status" value="1"/>
</dbReference>
<dbReference type="PRINTS" id="PR00039">
    <property type="entry name" value="HTHLYSR"/>
</dbReference>
<dbReference type="InterPro" id="IPR058163">
    <property type="entry name" value="LysR-type_TF_proteobact-type"/>
</dbReference>
<dbReference type="Pfam" id="PF00126">
    <property type="entry name" value="HTH_1"/>
    <property type="match status" value="1"/>
</dbReference>
<evidence type="ECO:0000256" key="5">
    <source>
        <dbReference type="ARBA" id="ARBA00054626"/>
    </source>
</evidence>
<dbReference type="InterPro" id="IPR005119">
    <property type="entry name" value="LysR_subst-bd"/>
</dbReference>
<dbReference type="PANTHER" id="PTHR30537:SF5">
    <property type="entry name" value="HTH-TYPE TRANSCRIPTIONAL ACTIVATOR TTDR-RELATED"/>
    <property type="match status" value="1"/>
</dbReference>
<organism evidence="9 10">
    <name type="scientific">Rhizobium lusitanum</name>
    <dbReference type="NCBI Taxonomy" id="293958"/>
    <lineage>
        <taxon>Bacteria</taxon>
        <taxon>Pseudomonadati</taxon>
        <taxon>Pseudomonadota</taxon>
        <taxon>Alphaproteobacteria</taxon>
        <taxon>Hyphomicrobiales</taxon>
        <taxon>Rhizobiaceae</taxon>
        <taxon>Rhizobium/Agrobacterium group</taxon>
        <taxon>Rhizobium</taxon>
    </lineage>
</organism>
<dbReference type="PANTHER" id="PTHR30537">
    <property type="entry name" value="HTH-TYPE TRANSCRIPTIONAL REGULATOR"/>
    <property type="match status" value="1"/>
</dbReference>
<evidence type="ECO:0000256" key="7">
    <source>
        <dbReference type="ARBA" id="ARBA00083243"/>
    </source>
</evidence>
<evidence type="ECO:0000256" key="2">
    <source>
        <dbReference type="ARBA" id="ARBA00023015"/>
    </source>
</evidence>
<sequence>MFAAIAHYGGLTSAAAALGVSKSTISHSLTRLEEGLGGRLFERSSRRVALTREGEQMLPRVQSLLAEADNLLEEAARTYTTPRGTVKIAVPPALGSAVLERLVPELQERYPDIVLVVSPNYGMDDLQDPVFDFAIRAGHVHDDSLVANRLGSFSRILVCAPTHPAAKIGSTADLNGLPLLAFSGRAPRVEWRLQSISRPKNEVLIDRQAKFAAQDFDMLVRLARTGHGVAEVPAFMVQTDVRDGKLAHVLPDWRSPPVDVMLAHRVGAARVSRVAAAIEVARDSVVQVLGKSI</sequence>
<dbReference type="SUPFAM" id="SSF53850">
    <property type="entry name" value="Periplasmic binding protein-like II"/>
    <property type="match status" value="1"/>
</dbReference>
<gene>
    <name evidence="9" type="ORF">GA0061101_13517</name>
</gene>
<comment type="function">
    <text evidence="5">Transcriptional regulator of the ttuABCDE tartrate utilization operon.</text>
</comment>
<name>A0A1C3XFG6_9HYPH</name>
<comment type="similarity">
    <text evidence="1">Belongs to the LysR transcriptional regulatory family.</text>
</comment>
<evidence type="ECO:0000256" key="6">
    <source>
        <dbReference type="ARBA" id="ARBA00067332"/>
    </source>
</evidence>
<dbReference type="Proteomes" id="UP000199205">
    <property type="component" value="Unassembled WGS sequence"/>
</dbReference>
<dbReference type="InterPro" id="IPR036390">
    <property type="entry name" value="WH_DNA-bd_sf"/>
</dbReference>
<dbReference type="AlphaFoldDB" id="A0A1C3XFG6"/>
<dbReference type="Gene3D" id="1.10.10.10">
    <property type="entry name" value="Winged helix-like DNA-binding domain superfamily/Winged helix DNA-binding domain"/>
    <property type="match status" value="1"/>
</dbReference>
<dbReference type="FunFam" id="1.10.10.10:FF:000001">
    <property type="entry name" value="LysR family transcriptional regulator"/>
    <property type="match status" value="1"/>
</dbReference>
<dbReference type="InterPro" id="IPR000847">
    <property type="entry name" value="LysR_HTH_N"/>
</dbReference>
<dbReference type="PROSITE" id="PS50931">
    <property type="entry name" value="HTH_LYSR"/>
    <property type="match status" value="1"/>
</dbReference>
<keyword evidence="4" id="KW-0804">Transcription</keyword>
<feature type="domain" description="HTH lysR-type" evidence="8">
    <location>
        <begin position="1"/>
        <end position="51"/>
    </location>
</feature>
<evidence type="ECO:0000256" key="4">
    <source>
        <dbReference type="ARBA" id="ARBA00023163"/>
    </source>
</evidence>
<evidence type="ECO:0000256" key="3">
    <source>
        <dbReference type="ARBA" id="ARBA00023125"/>
    </source>
</evidence>
<keyword evidence="3 9" id="KW-0238">DNA-binding</keyword>
<dbReference type="GO" id="GO:0006351">
    <property type="term" value="P:DNA-templated transcription"/>
    <property type="evidence" value="ECO:0007669"/>
    <property type="project" value="TreeGrafter"/>
</dbReference>
<dbReference type="CDD" id="cd08422">
    <property type="entry name" value="PBP2_CrgA_like"/>
    <property type="match status" value="1"/>
</dbReference>
<dbReference type="InterPro" id="IPR036388">
    <property type="entry name" value="WH-like_DNA-bd_sf"/>
</dbReference>
<keyword evidence="2" id="KW-0805">Transcription regulation</keyword>
<reference evidence="9 10" key="1">
    <citation type="submission" date="2016-08" db="EMBL/GenBank/DDBJ databases">
        <authorList>
            <person name="Seilhamer J.J."/>
        </authorList>
    </citation>
    <scope>NUCLEOTIDE SEQUENCE [LARGE SCALE GENOMIC DNA]</scope>
    <source>
        <strain evidence="9 10">P1-7</strain>
    </source>
</reference>
<protein>
    <recommendedName>
        <fullName evidence="6">HTH-type transcriptional regulator TtuA</fullName>
    </recommendedName>
    <alternativeName>
        <fullName evidence="7">Tartrate utilization transcriptional regulator</fullName>
    </alternativeName>
</protein>
<dbReference type="GO" id="GO:0003700">
    <property type="term" value="F:DNA-binding transcription factor activity"/>
    <property type="evidence" value="ECO:0007669"/>
    <property type="project" value="InterPro"/>
</dbReference>
<accession>A0A1C3XFG6</accession>
<evidence type="ECO:0000259" key="8">
    <source>
        <dbReference type="PROSITE" id="PS50931"/>
    </source>
</evidence>
<evidence type="ECO:0000313" key="9">
    <source>
        <dbReference type="EMBL" id="SCB50836.1"/>
    </source>
</evidence>
<evidence type="ECO:0000313" key="10">
    <source>
        <dbReference type="Proteomes" id="UP000199205"/>
    </source>
</evidence>
<dbReference type="GO" id="GO:0043565">
    <property type="term" value="F:sequence-specific DNA binding"/>
    <property type="evidence" value="ECO:0007669"/>
    <property type="project" value="TreeGrafter"/>
</dbReference>
<dbReference type="SUPFAM" id="SSF46785">
    <property type="entry name" value="Winged helix' DNA-binding domain"/>
    <property type="match status" value="1"/>
</dbReference>
<dbReference type="EMBL" id="FMAF01000035">
    <property type="protein sequence ID" value="SCB50836.1"/>
    <property type="molecule type" value="Genomic_DNA"/>
</dbReference>
<evidence type="ECO:0000256" key="1">
    <source>
        <dbReference type="ARBA" id="ARBA00009437"/>
    </source>
</evidence>
<dbReference type="Pfam" id="PF03466">
    <property type="entry name" value="LysR_substrate"/>
    <property type="match status" value="1"/>
</dbReference>